<sequence>MAKAVSRRFAKDGLSRIAVWLLFVLSRHEFAAGWVRDIGISAAAASRLVRKFLLYWEKGRTSSVSECGKLLAVEAYGFSGGVVTEGRELIPLPPCRIEWYTSRYLELDTTFLATSSVEFMSGGVCEVTCLLVV</sequence>
<dbReference type="AlphaFoldDB" id="A0A7J6R201"/>
<comment type="caution">
    <text evidence="1">The sequence shown here is derived from an EMBL/GenBank/DDBJ whole genome shotgun (WGS) entry which is preliminary data.</text>
</comment>
<dbReference type="EMBL" id="JABANM010025856">
    <property type="protein sequence ID" value="KAF4713916.1"/>
    <property type="molecule type" value="Genomic_DNA"/>
</dbReference>
<organism evidence="1 2">
    <name type="scientific">Perkinsus olseni</name>
    <name type="common">Perkinsus atlanticus</name>
    <dbReference type="NCBI Taxonomy" id="32597"/>
    <lineage>
        <taxon>Eukaryota</taxon>
        <taxon>Sar</taxon>
        <taxon>Alveolata</taxon>
        <taxon>Perkinsozoa</taxon>
        <taxon>Perkinsea</taxon>
        <taxon>Perkinsida</taxon>
        <taxon>Perkinsidae</taxon>
        <taxon>Perkinsus</taxon>
    </lineage>
</organism>
<protein>
    <submittedName>
        <fullName evidence="1">Uncharacterized protein</fullName>
    </submittedName>
</protein>
<name>A0A7J6R201_PEROL</name>
<proteinExistence type="predicted"/>
<evidence type="ECO:0000313" key="2">
    <source>
        <dbReference type="Proteomes" id="UP000574390"/>
    </source>
</evidence>
<dbReference type="Proteomes" id="UP000574390">
    <property type="component" value="Unassembled WGS sequence"/>
</dbReference>
<accession>A0A7J6R201</accession>
<evidence type="ECO:0000313" key="1">
    <source>
        <dbReference type="EMBL" id="KAF4713916.1"/>
    </source>
</evidence>
<gene>
    <name evidence="1" type="ORF">FOZ62_001856</name>
</gene>
<reference evidence="1 2" key="1">
    <citation type="submission" date="2020-04" db="EMBL/GenBank/DDBJ databases">
        <title>Perkinsus olseni comparative genomics.</title>
        <authorList>
            <person name="Bogema D.R."/>
        </authorList>
    </citation>
    <scope>NUCLEOTIDE SEQUENCE [LARGE SCALE GENOMIC DNA]</scope>
    <source>
        <strain evidence="1">ATCC PRA-205</strain>
    </source>
</reference>